<name>W1P919_AMBTC</name>
<accession>W1P919</accession>
<dbReference type="AlphaFoldDB" id="W1P919"/>
<evidence type="ECO:0000313" key="1">
    <source>
        <dbReference type="EMBL" id="ERN04423.1"/>
    </source>
</evidence>
<evidence type="ECO:0000313" key="2">
    <source>
        <dbReference type="Proteomes" id="UP000017836"/>
    </source>
</evidence>
<gene>
    <name evidence="1" type="ORF">AMTR_s00133p00065590</name>
</gene>
<keyword evidence="2" id="KW-1185">Reference proteome</keyword>
<dbReference type="Gramene" id="ERN04423">
    <property type="protein sequence ID" value="ERN04423"/>
    <property type="gene ID" value="AMTR_s00133p00065590"/>
</dbReference>
<dbReference type="Proteomes" id="UP000017836">
    <property type="component" value="Unassembled WGS sequence"/>
</dbReference>
<sequence>MCSNGLLVRSTTAAQTPHVALMRKAPDQPYRKYDDICGTHVNCQISSSFPTWTRWMSPRITQLIKYISFRCPHGLLVRSTTATTALTPHVALTRKTPDQPYCKYDDTCGTHVDYQISSSFPTWTRWMSPRITQLIKDISFTCGAG</sequence>
<reference evidence="2" key="1">
    <citation type="journal article" date="2013" name="Science">
        <title>The Amborella genome and the evolution of flowering plants.</title>
        <authorList>
            <consortium name="Amborella Genome Project"/>
        </authorList>
    </citation>
    <scope>NUCLEOTIDE SEQUENCE [LARGE SCALE GENOMIC DNA]</scope>
</reference>
<proteinExistence type="predicted"/>
<dbReference type="HOGENOM" id="CLU_1789458_0_0_1"/>
<protein>
    <submittedName>
        <fullName evidence="1">Uncharacterized protein</fullName>
    </submittedName>
</protein>
<organism evidence="1 2">
    <name type="scientific">Amborella trichopoda</name>
    <dbReference type="NCBI Taxonomy" id="13333"/>
    <lineage>
        <taxon>Eukaryota</taxon>
        <taxon>Viridiplantae</taxon>
        <taxon>Streptophyta</taxon>
        <taxon>Embryophyta</taxon>
        <taxon>Tracheophyta</taxon>
        <taxon>Spermatophyta</taxon>
        <taxon>Magnoliopsida</taxon>
        <taxon>Amborellales</taxon>
        <taxon>Amborellaceae</taxon>
        <taxon>Amborella</taxon>
    </lineage>
</organism>
<dbReference type="EMBL" id="KI394265">
    <property type="protein sequence ID" value="ERN04423.1"/>
    <property type="molecule type" value="Genomic_DNA"/>
</dbReference>